<dbReference type="EMBL" id="CXWC01000010">
    <property type="protein sequence ID" value="CTQ71935.1"/>
    <property type="molecule type" value="Genomic_DNA"/>
</dbReference>
<dbReference type="AlphaFoldDB" id="A0A0M6Z4K4"/>
<feature type="compositionally biased region" description="Basic and acidic residues" evidence="1">
    <location>
        <begin position="242"/>
        <end position="257"/>
    </location>
</feature>
<feature type="compositionally biased region" description="Basic and acidic residues" evidence="1">
    <location>
        <begin position="193"/>
        <end position="202"/>
    </location>
</feature>
<protein>
    <submittedName>
        <fullName evidence="2">SprA-related family protein</fullName>
    </submittedName>
</protein>
<accession>A0A0M6Z4K4</accession>
<feature type="region of interest" description="Disordered" evidence="1">
    <location>
        <begin position="1"/>
        <end position="202"/>
    </location>
</feature>
<sequence length="322" mass="32883">MIGALLSNTPANLLRSSGVAGEPETGAEANASGRDRETARNSLASASVQSARRNNGPVLTSQAVLALQDAQETETRNQGNTSSGATGGEAEDSGEQGQAPVAGSNGSAAAQVANGGSQAQGGTGEKEDPDGDGLNEAEEKQVQELEKRDREVRAHEQAHARVGGAYAGAPSYTFQQGPDGKRYAIGGEVQIDTSKEKTPQETIRKMQIVIRAALAPAEPSSQDLKVAQLARSQLSEAQAESRQQKAEELEGDDKGETEAASSASEASDSGSADSGGAGNANSDKSDDKKSDFAARNAEAASAYQSAIPKASEAEALLASIVA</sequence>
<feature type="region of interest" description="Disordered" evidence="1">
    <location>
        <begin position="216"/>
        <end position="308"/>
    </location>
</feature>
<feature type="compositionally biased region" description="Polar residues" evidence="1">
    <location>
        <begin position="40"/>
        <end position="63"/>
    </location>
</feature>
<dbReference type="STRING" id="311410.LA5095_01856"/>
<feature type="compositionally biased region" description="Basic and acidic residues" evidence="1">
    <location>
        <begin position="137"/>
        <end position="159"/>
    </location>
</feature>
<gene>
    <name evidence="2" type="ORF">LA5096_03110</name>
</gene>
<keyword evidence="3" id="KW-1185">Reference proteome</keyword>
<dbReference type="RefSeq" id="WP_055114098.1">
    <property type="nucleotide sequence ID" value="NZ_CXWA01000001.1"/>
</dbReference>
<evidence type="ECO:0000313" key="2">
    <source>
        <dbReference type="EMBL" id="CTQ71935.1"/>
    </source>
</evidence>
<evidence type="ECO:0000313" key="3">
    <source>
        <dbReference type="Proteomes" id="UP000049983"/>
    </source>
</evidence>
<feature type="compositionally biased region" description="Low complexity" evidence="1">
    <location>
        <begin position="258"/>
        <end position="272"/>
    </location>
</feature>
<feature type="compositionally biased region" description="Polar residues" evidence="1">
    <location>
        <begin position="230"/>
        <end position="241"/>
    </location>
</feature>
<feature type="compositionally biased region" description="Acidic residues" evidence="1">
    <location>
        <begin position="127"/>
        <end position="136"/>
    </location>
</feature>
<reference evidence="3" key="1">
    <citation type="submission" date="2015-07" db="EMBL/GenBank/DDBJ databases">
        <authorList>
            <person name="Rodrigo-Torres Lidia"/>
            <person name="Arahal R.David."/>
        </authorList>
    </citation>
    <scope>NUCLEOTIDE SEQUENCE [LARGE SCALE GENOMIC DNA]</scope>
    <source>
        <strain evidence="3">CECT 5096</strain>
    </source>
</reference>
<dbReference type="Proteomes" id="UP000049983">
    <property type="component" value="Unassembled WGS sequence"/>
</dbReference>
<dbReference type="GeneID" id="97670473"/>
<proteinExistence type="predicted"/>
<organism evidence="2 3">
    <name type="scientific">Roseibium album</name>
    <dbReference type="NCBI Taxonomy" id="311410"/>
    <lineage>
        <taxon>Bacteria</taxon>
        <taxon>Pseudomonadati</taxon>
        <taxon>Pseudomonadota</taxon>
        <taxon>Alphaproteobacteria</taxon>
        <taxon>Hyphomicrobiales</taxon>
        <taxon>Stappiaceae</taxon>
        <taxon>Roseibium</taxon>
    </lineage>
</organism>
<dbReference type="OrthoDB" id="9812722at2"/>
<dbReference type="Pfam" id="PF12118">
    <property type="entry name" value="SprA-related"/>
    <property type="match status" value="1"/>
</dbReference>
<feature type="compositionally biased region" description="Basic and acidic residues" evidence="1">
    <location>
        <begin position="283"/>
        <end position="292"/>
    </location>
</feature>
<evidence type="ECO:0000256" key="1">
    <source>
        <dbReference type="SAM" id="MobiDB-lite"/>
    </source>
</evidence>
<dbReference type="InterPro" id="IPR021973">
    <property type="entry name" value="SprA-related"/>
</dbReference>
<feature type="compositionally biased region" description="Polar residues" evidence="1">
    <location>
        <begin position="1"/>
        <end position="15"/>
    </location>
</feature>
<name>A0A0M6Z4K4_9HYPH</name>